<proteinExistence type="predicted"/>
<feature type="region of interest" description="Disordered" evidence="1">
    <location>
        <begin position="428"/>
        <end position="475"/>
    </location>
</feature>
<dbReference type="PANTHER" id="PTHR14379:SF6">
    <property type="entry name" value="EMB|CAB71880.1"/>
    <property type="match status" value="1"/>
</dbReference>
<feature type="compositionally biased region" description="Basic and acidic residues" evidence="1">
    <location>
        <begin position="448"/>
        <end position="462"/>
    </location>
</feature>
<feature type="region of interest" description="Disordered" evidence="1">
    <location>
        <begin position="532"/>
        <end position="577"/>
    </location>
</feature>
<dbReference type="Pfam" id="PF14418">
    <property type="entry name" value="OHA"/>
    <property type="match status" value="1"/>
</dbReference>
<dbReference type="CDD" id="cd10910">
    <property type="entry name" value="PIN_limkain_b1_N_like"/>
    <property type="match status" value="1"/>
</dbReference>
<dbReference type="InterPro" id="IPR025677">
    <property type="entry name" value="OST-HTH-assoc_dom"/>
</dbReference>
<feature type="region of interest" description="Disordered" evidence="1">
    <location>
        <begin position="253"/>
        <end position="276"/>
    </location>
</feature>
<dbReference type="InterPro" id="IPR024768">
    <property type="entry name" value="Marf1"/>
</dbReference>
<dbReference type="Pfam" id="PF01936">
    <property type="entry name" value="NYN"/>
    <property type="match status" value="1"/>
</dbReference>
<dbReference type="GeneID" id="140010745"/>
<dbReference type="CDD" id="cd08824">
    <property type="entry name" value="LOTUS"/>
    <property type="match status" value="2"/>
</dbReference>
<feature type="compositionally biased region" description="Basic and acidic residues" evidence="1">
    <location>
        <begin position="940"/>
        <end position="949"/>
    </location>
</feature>
<evidence type="ECO:0000256" key="1">
    <source>
        <dbReference type="SAM" id="MobiDB-lite"/>
    </source>
</evidence>
<protein>
    <recommendedName>
        <fullName evidence="2">HTH OST-type domain-containing protein</fullName>
    </recommendedName>
</protein>
<dbReference type="Proteomes" id="UP001652660">
    <property type="component" value="Chromosome 7c"/>
</dbReference>
<organism evidence="3 4">
    <name type="scientific">Coffea arabica</name>
    <name type="common">Arabian coffee</name>
    <dbReference type="NCBI Taxonomy" id="13443"/>
    <lineage>
        <taxon>Eukaryota</taxon>
        <taxon>Viridiplantae</taxon>
        <taxon>Streptophyta</taxon>
        <taxon>Embryophyta</taxon>
        <taxon>Tracheophyta</taxon>
        <taxon>Spermatophyta</taxon>
        <taxon>Magnoliopsida</taxon>
        <taxon>eudicotyledons</taxon>
        <taxon>Gunneridae</taxon>
        <taxon>Pentapetalae</taxon>
        <taxon>asterids</taxon>
        <taxon>lamiids</taxon>
        <taxon>Gentianales</taxon>
        <taxon>Rubiaceae</taxon>
        <taxon>Ixoroideae</taxon>
        <taxon>Gardenieae complex</taxon>
        <taxon>Bertiereae - Coffeeae clade</taxon>
        <taxon>Coffeeae</taxon>
        <taxon>Coffea</taxon>
    </lineage>
</organism>
<dbReference type="Pfam" id="PF12872">
    <property type="entry name" value="OST-HTH"/>
    <property type="match status" value="2"/>
</dbReference>
<dbReference type="Gene3D" id="3.40.50.1010">
    <property type="entry name" value="5'-nuclease"/>
    <property type="match status" value="1"/>
</dbReference>
<dbReference type="PANTHER" id="PTHR14379">
    <property type="entry name" value="LIMKAIN B LKAP"/>
    <property type="match status" value="1"/>
</dbReference>
<evidence type="ECO:0000313" key="4">
    <source>
        <dbReference type="RefSeq" id="XP_071914224.1"/>
    </source>
</evidence>
<reference evidence="4" key="1">
    <citation type="submission" date="2025-08" db="UniProtKB">
        <authorList>
            <consortium name="RefSeq"/>
        </authorList>
    </citation>
    <scope>IDENTIFICATION</scope>
    <source>
        <tissue evidence="4">Leaves</tissue>
    </source>
</reference>
<gene>
    <name evidence="4" type="primary">LOC140010745</name>
</gene>
<feature type="region of interest" description="Disordered" evidence="1">
    <location>
        <begin position="844"/>
        <end position="1018"/>
    </location>
</feature>
<feature type="region of interest" description="Disordered" evidence="1">
    <location>
        <begin position="707"/>
        <end position="731"/>
    </location>
</feature>
<sequence>MIKSKFPAKPISNFILLATSTNENSAKTPKFLVQISHFSTYSPNISSNTPSYQSRRQEDESRSVRVSVWWDFENCNVPAGTNVFKVAPAITAAIRANGIKGPIQITAFGDVMQLSRVNQEAFSSTGMNLTHIPRGGKNSADRSLLVDLMYWVSQNPPPAHLFLISGDRDFAGILHRLRMNNYNILLASSHGASSVLCSAASIMWHWNSLLKGEDLSGKHFNQPPDGPYGSWYGHYKAPLEDPFAVTEQTAFPQPPASEQSACPPAEVLPDSNSENKTQPIPKAVIKQIRSILHQNPKGISITELRAELSKSSITIDKDFYGYRKFSRFLLALPHILRLQPRNDGQFFVFAIATKVSEQADLSPSPSITTRPIHKGEVDSVDAGKLSAGKGPCNDQLVGKQSIPASSEAPMKNGGQPQEPLTEFQKPIRTLPVPPLNEPELKSASITPEDAKTEVQEQPREVQESSARVQAADNTKATESQLHLVVHRPESELKNKLGFFRRICRIWYGPSYDSPDEKLSSTSDGILDEKMEAKGEHVQSRVESVESVSPDSLATTEMIPDDNISSSSPPTNDKSRKSSGFFGQLLSMLRIWENSEQSDDSGGKSSEKMNDTKLACNKNGIFAKESFWDDLKTFLGTVNASAIVLQSKTRVQMGQNLQREGPSLLKSLNESDLLHLVDLLISDKKWIEESPSQNYPFKLVNSDEKDLSSQSTNVSRQSNGLSSIFSDTQPSSLSQRLREIDGQKRHQNPPFTGVSQPAIEGMLSGKSRTEILADCEKLLDEIAKKYPEGFNIGSFRKVFFERYSYPLDVQKLGYQKLATLLQIMPGVRIESTYILPTTEVLKSLSPDNMDPFVQRSNFGSREGHSETELSDSSGKEDDTDSSWDELGPVANLGSKRNESGPALSRKVKDETVEKIRHDYESLSDDDFSDSEEEPSSSMKSESQKKQRINEEDSSLLQILESWYSSKEENTKRGTLENPEAGADSSGNSSWVSTKAASTAKNEPSVVKNGKKQRSLKGYSFVQDQAVENKDKLVDGILVSLKKSGEKSAETRI</sequence>
<dbReference type="InterPro" id="IPR041966">
    <property type="entry name" value="LOTUS-like"/>
</dbReference>
<dbReference type="RefSeq" id="XP_071914224.1">
    <property type="nucleotide sequence ID" value="XM_072058123.1"/>
</dbReference>
<dbReference type="InterPro" id="IPR021139">
    <property type="entry name" value="NYN"/>
</dbReference>
<name>A0ABM4V3W4_COFAR</name>
<feature type="compositionally biased region" description="Basic and acidic residues" evidence="1">
    <location>
        <begin position="532"/>
        <end position="543"/>
    </location>
</feature>
<evidence type="ECO:0000259" key="2">
    <source>
        <dbReference type="PROSITE" id="PS51644"/>
    </source>
</evidence>
<keyword evidence="3" id="KW-1185">Reference proteome</keyword>
<feature type="compositionally biased region" description="Polar residues" evidence="1">
    <location>
        <begin position="463"/>
        <end position="475"/>
    </location>
</feature>
<feature type="compositionally biased region" description="Polar residues" evidence="1">
    <location>
        <begin position="983"/>
        <end position="1000"/>
    </location>
</feature>
<dbReference type="Gene3D" id="3.30.420.610">
    <property type="entry name" value="LOTUS domain-like"/>
    <property type="match status" value="2"/>
</dbReference>
<feature type="domain" description="HTH OST-type" evidence="2">
    <location>
        <begin position="770"/>
        <end position="845"/>
    </location>
</feature>
<dbReference type="PROSITE" id="PS51644">
    <property type="entry name" value="HTH_OST"/>
    <property type="match status" value="2"/>
</dbReference>
<feature type="compositionally biased region" description="Low complexity" evidence="1">
    <location>
        <begin position="560"/>
        <end position="571"/>
    </location>
</feature>
<feature type="compositionally biased region" description="Acidic residues" evidence="1">
    <location>
        <begin position="920"/>
        <end position="933"/>
    </location>
</feature>
<feature type="domain" description="HTH OST-type" evidence="2">
    <location>
        <begin position="280"/>
        <end position="352"/>
    </location>
</feature>
<feature type="compositionally biased region" description="Basic and acidic residues" evidence="1">
    <location>
        <begin position="905"/>
        <end position="919"/>
    </location>
</feature>
<feature type="compositionally biased region" description="Basic and acidic residues" evidence="1">
    <location>
        <begin position="964"/>
        <end position="973"/>
    </location>
</feature>
<accession>A0ABM4V3W4</accession>
<evidence type="ECO:0000313" key="3">
    <source>
        <dbReference type="Proteomes" id="UP001652660"/>
    </source>
</evidence>
<dbReference type="InterPro" id="IPR025605">
    <property type="entry name" value="OST-HTH/LOTUS_dom"/>
</dbReference>